<dbReference type="GO" id="GO:0005829">
    <property type="term" value="C:cytosol"/>
    <property type="evidence" value="ECO:0007669"/>
    <property type="project" value="TreeGrafter"/>
</dbReference>
<dbReference type="EMBL" id="LSRS01000011">
    <property type="protein sequence ID" value="KAF1083746.1"/>
    <property type="molecule type" value="Genomic_DNA"/>
</dbReference>
<comment type="caution">
    <text evidence="3">The sequence shown here is derived from an EMBL/GenBank/DDBJ whole genome shotgun (WGS) entry which is preliminary data.</text>
</comment>
<dbReference type="GO" id="GO:0003700">
    <property type="term" value="F:DNA-binding transcription factor activity"/>
    <property type="evidence" value="ECO:0007669"/>
    <property type="project" value="TreeGrafter"/>
</dbReference>
<reference evidence="3" key="1">
    <citation type="submission" date="2016-02" db="EMBL/GenBank/DDBJ databases">
        <title>Draft Genome Sequence of Sporotomaculum syntrophicum Strain FB, a Syntrophic Benzoate Degrader.</title>
        <authorList>
            <person name="Nobu M.K."/>
            <person name="Narihiro T."/>
            <person name="Qiu Y.-L."/>
            <person name="Ohashi A."/>
            <person name="Liu W.-T."/>
            <person name="Yuji S."/>
        </authorList>
    </citation>
    <scope>NUCLEOTIDE SEQUENCE</scope>
    <source>
        <strain evidence="3">FB</strain>
    </source>
</reference>
<dbReference type="CDD" id="cd00093">
    <property type="entry name" value="HTH_XRE"/>
    <property type="match status" value="1"/>
</dbReference>
<dbReference type="Gene3D" id="1.25.40.10">
    <property type="entry name" value="Tetratricopeptide repeat domain"/>
    <property type="match status" value="1"/>
</dbReference>
<dbReference type="PANTHER" id="PTHR46797:SF1">
    <property type="entry name" value="METHYLPHOSPHONATE SYNTHASE"/>
    <property type="match status" value="1"/>
</dbReference>
<feature type="domain" description="HTH cro/C1-type" evidence="2">
    <location>
        <begin position="7"/>
        <end position="61"/>
    </location>
</feature>
<dbReference type="SMART" id="SM00530">
    <property type="entry name" value="HTH_XRE"/>
    <property type="match status" value="1"/>
</dbReference>
<evidence type="ECO:0000259" key="2">
    <source>
        <dbReference type="PROSITE" id="PS50943"/>
    </source>
</evidence>
<dbReference type="PANTHER" id="PTHR46797">
    <property type="entry name" value="HTH-TYPE TRANSCRIPTIONAL REGULATOR"/>
    <property type="match status" value="1"/>
</dbReference>
<evidence type="ECO:0000256" key="1">
    <source>
        <dbReference type="ARBA" id="ARBA00023125"/>
    </source>
</evidence>
<dbReference type="InterPro" id="IPR001387">
    <property type="entry name" value="Cro/C1-type_HTH"/>
</dbReference>
<dbReference type="Proteomes" id="UP000798488">
    <property type="component" value="Unassembled WGS sequence"/>
</dbReference>
<proteinExistence type="predicted"/>
<accession>A0A9D2WN16</accession>
<name>A0A9D2WN16_9FIRM</name>
<dbReference type="AlphaFoldDB" id="A0A9D2WN16"/>
<protein>
    <submittedName>
        <fullName evidence="3">DNA-binding transcriptional repressor PuuR</fullName>
    </submittedName>
</protein>
<evidence type="ECO:0000313" key="4">
    <source>
        <dbReference type="Proteomes" id="UP000798488"/>
    </source>
</evidence>
<sequence length="111" mass="12593">MTLGRYIAQKRQAKGSSQRELARDTQISNATISRIEKDGITPGNATLKALAQRLNLDYNYLLALNKAIDDEPEIRVIQRAVKKMNDAQKKKMLNILKASFDDLFEDVENVE</sequence>
<keyword evidence="1 3" id="KW-0238">DNA-binding</keyword>
<organism evidence="3 4">
    <name type="scientific">Sporotomaculum syntrophicum</name>
    <dbReference type="NCBI Taxonomy" id="182264"/>
    <lineage>
        <taxon>Bacteria</taxon>
        <taxon>Bacillati</taxon>
        <taxon>Bacillota</taxon>
        <taxon>Clostridia</taxon>
        <taxon>Eubacteriales</taxon>
        <taxon>Desulfallaceae</taxon>
        <taxon>Sporotomaculum</taxon>
    </lineage>
</organism>
<dbReference type="InterPro" id="IPR010982">
    <property type="entry name" value="Lambda_DNA-bd_dom_sf"/>
</dbReference>
<dbReference type="SUPFAM" id="SSF47413">
    <property type="entry name" value="lambda repressor-like DNA-binding domains"/>
    <property type="match status" value="1"/>
</dbReference>
<dbReference type="GO" id="GO:0003677">
    <property type="term" value="F:DNA binding"/>
    <property type="evidence" value="ECO:0007669"/>
    <property type="project" value="UniProtKB-KW"/>
</dbReference>
<dbReference type="PROSITE" id="PS50943">
    <property type="entry name" value="HTH_CROC1"/>
    <property type="match status" value="1"/>
</dbReference>
<evidence type="ECO:0000313" key="3">
    <source>
        <dbReference type="EMBL" id="KAF1083746.1"/>
    </source>
</evidence>
<dbReference type="OrthoDB" id="9813152at2"/>
<dbReference type="RefSeq" id="WP_161823348.1">
    <property type="nucleotide sequence ID" value="NZ_LSRS01000011.1"/>
</dbReference>
<dbReference type="InterPro" id="IPR050807">
    <property type="entry name" value="TransReg_Diox_bact_type"/>
</dbReference>
<dbReference type="InterPro" id="IPR011990">
    <property type="entry name" value="TPR-like_helical_dom_sf"/>
</dbReference>
<keyword evidence="4" id="KW-1185">Reference proteome</keyword>
<gene>
    <name evidence="3" type="ORF">SPSYN_03095</name>
</gene>
<dbReference type="Pfam" id="PF01381">
    <property type="entry name" value="HTH_3"/>
    <property type="match status" value="1"/>
</dbReference>